<evidence type="ECO:0000313" key="2">
    <source>
        <dbReference type="Proteomes" id="UP000243359"/>
    </source>
</evidence>
<name>A0A1H1RD98_9PSED</name>
<dbReference type="AlphaFoldDB" id="A0A1H1RD98"/>
<protein>
    <recommendedName>
        <fullName evidence="3">DUF3775 domain-containing protein</fullName>
    </recommendedName>
</protein>
<dbReference type="InterPro" id="IPR022254">
    <property type="entry name" value="DUF3775"/>
</dbReference>
<dbReference type="OrthoDB" id="5641374at2"/>
<gene>
    <name evidence="1" type="ORF">SAMN05216221_1595</name>
</gene>
<reference evidence="2" key="1">
    <citation type="submission" date="2016-10" db="EMBL/GenBank/DDBJ databases">
        <authorList>
            <person name="Varghese N."/>
            <person name="Submissions S."/>
        </authorList>
    </citation>
    <scope>NUCLEOTIDE SEQUENCE [LARGE SCALE GENOMIC DNA]</scope>
    <source>
        <strain evidence="2">KCTC 32247</strain>
    </source>
</reference>
<evidence type="ECO:0000313" key="1">
    <source>
        <dbReference type="EMBL" id="SDS33643.1"/>
    </source>
</evidence>
<evidence type="ECO:0008006" key="3">
    <source>
        <dbReference type="Google" id="ProtNLM"/>
    </source>
</evidence>
<proteinExistence type="predicted"/>
<keyword evidence="2" id="KW-1185">Reference proteome</keyword>
<sequence>MITVNPETVARLMDLARTFHAKEQVVIPQEPNSPSDDWALQALADHAGDEYYAEFESIIDDLEPDQQQEVVALMWLGRGDGTLEEWDDLLKQATEQWNPRTADYLIAHPFLAEYLREGLDLQGYGEE</sequence>
<dbReference type="EMBL" id="LT629751">
    <property type="protein sequence ID" value="SDS33643.1"/>
    <property type="molecule type" value="Genomic_DNA"/>
</dbReference>
<organism evidence="1 2">
    <name type="scientific">Pseudomonas oryzae</name>
    <dbReference type="NCBI Taxonomy" id="1392877"/>
    <lineage>
        <taxon>Bacteria</taxon>
        <taxon>Pseudomonadati</taxon>
        <taxon>Pseudomonadota</taxon>
        <taxon>Gammaproteobacteria</taxon>
        <taxon>Pseudomonadales</taxon>
        <taxon>Pseudomonadaceae</taxon>
        <taxon>Pseudomonas</taxon>
    </lineage>
</organism>
<accession>A0A1H1RD98</accession>
<dbReference type="Proteomes" id="UP000243359">
    <property type="component" value="Chromosome I"/>
</dbReference>
<dbReference type="RefSeq" id="WP_090348435.1">
    <property type="nucleotide sequence ID" value="NZ_LT629751.1"/>
</dbReference>
<dbReference type="Pfam" id="PF12616">
    <property type="entry name" value="DUF3775"/>
    <property type="match status" value="1"/>
</dbReference>